<organism evidence="2 3">
    <name type="scientific">Pyricularia oryzae</name>
    <name type="common">Rice blast fungus</name>
    <name type="synonym">Magnaporthe oryzae</name>
    <dbReference type="NCBI Taxonomy" id="318829"/>
    <lineage>
        <taxon>Eukaryota</taxon>
        <taxon>Fungi</taxon>
        <taxon>Dikarya</taxon>
        <taxon>Ascomycota</taxon>
        <taxon>Pezizomycotina</taxon>
        <taxon>Sordariomycetes</taxon>
        <taxon>Sordariomycetidae</taxon>
        <taxon>Magnaporthales</taxon>
        <taxon>Pyriculariaceae</taxon>
        <taxon>Pyricularia</taxon>
    </lineage>
</organism>
<protein>
    <submittedName>
        <fullName evidence="2">Uncharacterized protein</fullName>
    </submittedName>
</protein>
<accession>A0A4P7NNI5</accession>
<sequence length="42" mass="4243">MPSVVSSGSGSGPRKPGCGTEMVLALAGRGQRVLEKKQEASV</sequence>
<dbReference type="AlphaFoldDB" id="A0A4P7NNI5"/>
<dbReference type="EMBL" id="CP034209">
    <property type="protein sequence ID" value="QBZ63885.1"/>
    <property type="molecule type" value="Genomic_DNA"/>
</dbReference>
<evidence type="ECO:0000256" key="1">
    <source>
        <dbReference type="SAM" id="MobiDB-lite"/>
    </source>
</evidence>
<evidence type="ECO:0000313" key="3">
    <source>
        <dbReference type="Proteomes" id="UP000294847"/>
    </source>
</evidence>
<dbReference type="Proteomes" id="UP000294847">
    <property type="component" value="Chromosome 6"/>
</dbReference>
<evidence type="ECO:0000313" key="2">
    <source>
        <dbReference type="EMBL" id="QBZ63885.1"/>
    </source>
</evidence>
<feature type="region of interest" description="Disordered" evidence="1">
    <location>
        <begin position="1"/>
        <end position="20"/>
    </location>
</feature>
<reference evidence="2 3" key="1">
    <citation type="journal article" date="2019" name="Mol. Biol. Evol.">
        <title>Blast fungal genomes show frequent chromosomal changes, gene gains and losses, and effector gene turnover.</title>
        <authorList>
            <person name="Gomez Luciano L.B."/>
            <person name="Jason Tsai I."/>
            <person name="Chuma I."/>
            <person name="Tosa Y."/>
            <person name="Chen Y.H."/>
            <person name="Li J.Y."/>
            <person name="Li M.Y."/>
            <person name="Jade Lu M.Y."/>
            <person name="Nakayashiki H."/>
            <person name="Li W.H."/>
        </authorList>
    </citation>
    <scope>NUCLEOTIDE SEQUENCE [LARGE SCALE GENOMIC DNA]</scope>
    <source>
        <strain evidence="2">MZ5-1-6</strain>
    </source>
</reference>
<gene>
    <name evidence="2" type="ORF">PoMZ_05576</name>
</gene>
<proteinExistence type="predicted"/>
<name>A0A4P7NNI5_PYROR</name>